<comment type="caution">
    <text evidence="2">The sequence shown here is derived from an EMBL/GenBank/DDBJ whole genome shotgun (WGS) entry which is preliminary data.</text>
</comment>
<dbReference type="EMBL" id="JAQQWM010000008">
    <property type="protein sequence ID" value="KAK8053634.1"/>
    <property type="molecule type" value="Genomic_DNA"/>
</dbReference>
<proteinExistence type="predicted"/>
<keyword evidence="1" id="KW-1133">Transmembrane helix</keyword>
<name>A0ABR1U429_9PEZI</name>
<reference evidence="2 3" key="1">
    <citation type="submission" date="2023-01" db="EMBL/GenBank/DDBJ databases">
        <title>Analysis of 21 Apiospora genomes using comparative genomics revels a genus with tremendous synthesis potential of carbohydrate active enzymes and secondary metabolites.</title>
        <authorList>
            <person name="Sorensen T."/>
        </authorList>
    </citation>
    <scope>NUCLEOTIDE SEQUENCE [LARGE SCALE GENOMIC DNA]</scope>
    <source>
        <strain evidence="2 3">CBS 83171</strain>
    </source>
</reference>
<dbReference type="Proteomes" id="UP001446871">
    <property type="component" value="Unassembled WGS sequence"/>
</dbReference>
<sequence length="118" mass="13725">MECNYCDGPRIWYFISSVIVGDDYFVSIDIIVHIHSLVIVQRFSYRQLNNQFLNELFYHFRIVTVFAVVAVLVVGGHFKLIEYLGNHHKLNTVISIHFGLVQLSSNIHQLVDRFNTVV</sequence>
<evidence type="ECO:0000313" key="3">
    <source>
        <dbReference type="Proteomes" id="UP001446871"/>
    </source>
</evidence>
<protein>
    <submittedName>
        <fullName evidence="2">Uncharacterized protein</fullName>
    </submittedName>
</protein>
<keyword evidence="1" id="KW-0812">Transmembrane</keyword>
<keyword evidence="1" id="KW-0472">Membrane</keyword>
<keyword evidence="3" id="KW-1185">Reference proteome</keyword>
<feature type="transmembrane region" description="Helical" evidence="1">
    <location>
        <begin position="56"/>
        <end position="78"/>
    </location>
</feature>
<organism evidence="2 3">
    <name type="scientific">Apiospora saccharicola</name>
    <dbReference type="NCBI Taxonomy" id="335842"/>
    <lineage>
        <taxon>Eukaryota</taxon>
        <taxon>Fungi</taxon>
        <taxon>Dikarya</taxon>
        <taxon>Ascomycota</taxon>
        <taxon>Pezizomycotina</taxon>
        <taxon>Sordariomycetes</taxon>
        <taxon>Xylariomycetidae</taxon>
        <taxon>Amphisphaeriales</taxon>
        <taxon>Apiosporaceae</taxon>
        <taxon>Apiospora</taxon>
    </lineage>
</organism>
<evidence type="ECO:0000313" key="2">
    <source>
        <dbReference type="EMBL" id="KAK8053634.1"/>
    </source>
</evidence>
<accession>A0ABR1U429</accession>
<gene>
    <name evidence="2" type="ORF">PG996_012935</name>
</gene>
<evidence type="ECO:0000256" key="1">
    <source>
        <dbReference type="SAM" id="Phobius"/>
    </source>
</evidence>